<evidence type="ECO:0000259" key="1">
    <source>
        <dbReference type="Pfam" id="PF08241"/>
    </source>
</evidence>
<keyword evidence="2" id="KW-0808">Transferase</keyword>
<sequence length="509" mass="54075">MSLFTQPGHASAADLLLDDPRVAGAVSIESATTTGGAGRRHSVRVLPEARWLEAQTRHAAAAASRSLLGWHNTYELDRTVDAGIIPDRRVPDGVEAVTGSLLALPHERVRETGCGDGLLLRELAPHCRSYAASDVSAVSLARLRAWLEARPSLDHVQVLRQAAHETGGTGKASLDLVVIDASAQPFPDVDYLVRVLDANWSQVAPGGHLFLRNVRLLGLQTTGIAAAALAYAPDDMTVAALRQSIHAGWLAQSELALDPALFHRYAGSRGATVSVRLRRGWSVSDPMRTSFDVLLGKAAAGQAGPPPPALLDTVPALRRWLAGPDQGSALLRAQPDARLAGDVATYRLLSTAADSMRAVEVRRLVALRMTAGWPEFHPLPRPALPEARGIDPDAIAALCAASGCGAVILATPHARDGRFDVLVERAGSAGPPRGMQPGLADGPLDDPAMANHPLLLQSLRKLSQSLHNELARLLPEADMPARILPVTRRDQLVLGAPDYDGSWTLTGRL</sequence>
<name>A0A5R9J6A9_9PROT</name>
<dbReference type="Pfam" id="PF08241">
    <property type="entry name" value="Methyltransf_11"/>
    <property type="match status" value="1"/>
</dbReference>
<comment type="caution">
    <text evidence="2">The sequence shown here is derived from an EMBL/GenBank/DDBJ whole genome shotgun (WGS) entry which is preliminary data.</text>
</comment>
<dbReference type="SUPFAM" id="SSF53335">
    <property type="entry name" value="S-adenosyl-L-methionine-dependent methyltransferases"/>
    <property type="match status" value="1"/>
</dbReference>
<evidence type="ECO:0000313" key="2">
    <source>
        <dbReference type="EMBL" id="TLU72037.1"/>
    </source>
</evidence>
<dbReference type="EMBL" id="VCDI01000004">
    <property type="protein sequence ID" value="TLU72037.1"/>
    <property type="molecule type" value="Genomic_DNA"/>
</dbReference>
<dbReference type="Gene3D" id="3.40.50.150">
    <property type="entry name" value="Vaccinia Virus protein VP39"/>
    <property type="match status" value="1"/>
</dbReference>
<dbReference type="GO" id="GO:0008757">
    <property type="term" value="F:S-adenosylmethionine-dependent methyltransferase activity"/>
    <property type="evidence" value="ECO:0007669"/>
    <property type="project" value="InterPro"/>
</dbReference>
<keyword evidence="3" id="KW-1185">Reference proteome</keyword>
<dbReference type="Proteomes" id="UP000305654">
    <property type="component" value="Unassembled WGS sequence"/>
</dbReference>
<dbReference type="OrthoDB" id="9803968at2"/>
<protein>
    <submittedName>
        <fullName evidence="2">Class I SAM-dependent methyltransferase</fullName>
    </submittedName>
</protein>
<dbReference type="GO" id="GO:0032259">
    <property type="term" value="P:methylation"/>
    <property type="evidence" value="ECO:0007669"/>
    <property type="project" value="UniProtKB-KW"/>
</dbReference>
<organism evidence="2 3">
    <name type="scientific">Lichenicoccus roseus</name>
    <dbReference type="NCBI Taxonomy" id="2683649"/>
    <lineage>
        <taxon>Bacteria</taxon>
        <taxon>Pseudomonadati</taxon>
        <taxon>Pseudomonadota</taxon>
        <taxon>Alphaproteobacteria</taxon>
        <taxon>Acetobacterales</taxon>
        <taxon>Acetobacteraceae</taxon>
        <taxon>Lichenicoccus</taxon>
    </lineage>
</organism>
<feature type="domain" description="Methyltransferase type 11" evidence="1">
    <location>
        <begin position="112"/>
        <end position="210"/>
    </location>
</feature>
<keyword evidence="2" id="KW-0489">Methyltransferase</keyword>
<dbReference type="AlphaFoldDB" id="A0A5R9J6A9"/>
<dbReference type="InterPro" id="IPR029063">
    <property type="entry name" value="SAM-dependent_MTases_sf"/>
</dbReference>
<dbReference type="RefSeq" id="WP_138326445.1">
    <property type="nucleotide sequence ID" value="NZ_VCDI01000004.1"/>
</dbReference>
<gene>
    <name evidence="2" type="ORF">FE263_12950</name>
</gene>
<dbReference type="InterPro" id="IPR013216">
    <property type="entry name" value="Methyltransf_11"/>
</dbReference>
<reference evidence="2 3" key="1">
    <citation type="submission" date="2019-05" db="EMBL/GenBank/DDBJ databases">
        <authorList>
            <person name="Pankratov T."/>
            <person name="Grouzdev D."/>
        </authorList>
    </citation>
    <scope>NUCLEOTIDE SEQUENCE [LARGE SCALE GENOMIC DNA]</scope>
    <source>
        <strain evidence="2 3">KEBCLARHB70R</strain>
    </source>
</reference>
<proteinExistence type="predicted"/>
<accession>A0A5R9J6A9</accession>
<evidence type="ECO:0000313" key="3">
    <source>
        <dbReference type="Proteomes" id="UP000305654"/>
    </source>
</evidence>